<organism evidence="1 2">
    <name type="scientific">Lentinus tigrinus ALCF2SS1-6</name>
    <dbReference type="NCBI Taxonomy" id="1328759"/>
    <lineage>
        <taxon>Eukaryota</taxon>
        <taxon>Fungi</taxon>
        <taxon>Dikarya</taxon>
        <taxon>Basidiomycota</taxon>
        <taxon>Agaricomycotina</taxon>
        <taxon>Agaricomycetes</taxon>
        <taxon>Polyporales</taxon>
        <taxon>Polyporaceae</taxon>
        <taxon>Lentinus</taxon>
    </lineage>
</organism>
<evidence type="ECO:0000313" key="1">
    <source>
        <dbReference type="EMBL" id="RPD52819.1"/>
    </source>
</evidence>
<protein>
    <submittedName>
        <fullName evidence="1">Uncharacterized protein</fullName>
    </submittedName>
</protein>
<sequence length="130" mass="14208">MASASDASSLHGKLIHAATIFRLLCPFISRLGSFANSFSSNYARLHPPRSVVADLQWITNLLSLSLSTLPLSRDIPLNLGWWGDVSTSFGVGVVVGSFWAVWKWVPGFEVGPHHDHDIQWTKAVAVKLGL</sequence>
<dbReference type="AlphaFoldDB" id="A0A5C2RPH7"/>
<dbReference type="OrthoDB" id="3267267at2759"/>
<dbReference type="Proteomes" id="UP000313359">
    <property type="component" value="Unassembled WGS sequence"/>
</dbReference>
<evidence type="ECO:0000313" key="2">
    <source>
        <dbReference type="Proteomes" id="UP000313359"/>
    </source>
</evidence>
<name>A0A5C2RPH7_9APHY</name>
<proteinExistence type="predicted"/>
<dbReference type="EMBL" id="ML122339">
    <property type="protein sequence ID" value="RPD52819.1"/>
    <property type="molecule type" value="Genomic_DNA"/>
</dbReference>
<accession>A0A5C2RPH7</accession>
<reference evidence="1" key="1">
    <citation type="journal article" date="2018" name="Genome Biol. Evol.">
        <title>Genomics and development of Lentinus tigrinus, a white-rot wood-decaying mushroom with dimorphic fruiting bodies.</title>
        <authorList>
            <person name="Wu B."/>
            <person name="Xu Z."/>
            <person name="Knudson A."/>
            <person name="Carlson A."/>
            <person name="Chen N."/>
            <person name="Kovaka S."/>
            <person name="LaButti K."/>
            <person name="Lipzen A."/>
            <person name="Pennachio C."/>
            <person name="Riley R."/>
            <person name="Schakwitz W."/>
            <person name="Umezawa K."/>
            <person name="Ohm R.A."/>
            <person name="Grigoriev I.V."/>
            <person name="Nagy L.G."/>
            <person name="Gibbons J."/>
            <person name="Hibbett D."/>
        </authorList>
    </citation>
    <scope>NUCLEOTIDE SEQUENCE [LARGE SCALE GENOMIC DNA]</scope>
    <source>
        <strain evidence="1">ALCF2SS1-6</strain>
    </source>
</reference>
<gene>
    <name evidence="1" type="ORF">L227DRAFT_514200</name>
</gene>
<dbReference type="STRING" id="1328759.A0A5C2RPH7"/>
<keyword evidence="2" id="KW-1185">Reference proteome</keyword>